<sequence length="323" mass="36113">MANRLECIDAATDYCPCYLAELNECIVCSQLQGKNFCDCNWRGVCIYQEFVWAGYKAKATRSTIFSKVLKKEKINKEVIILTLKVPNKMARELNEPGSFVFLRGISSPSFFDTPMSVMFADEMEGIIKIAIQVNGPKTKLIQQSQGEEEVYLRGPYWNGLLGHRYIKGTHNSKALVVLRGIAQAPGVIVISKLINNKNNVIAIIDKGKVGVNFIGDYIKDFDITTVDTDLLSEEGQRILKELIKDKGITLVYSGGSDEQHVNILNYLELYNKEAYLAVSNNNTICCGEGICGSCEVQIGDQKVRMCKVQVDIRKALERKMLNG</sequence>
<reference evidence="2" key="1">
    <citation type="journal article" date="2015" name="Genome Announc.">
        <title>Whole-Genome Sequences of 80 Environmental and Clinical Isolates of Burkholderia pseudomallei.</title>
        <authorList>
            <person name="Johnson S.L."/>
            <person name="Baker A.L."/>
            <person name="Chain P.S."/>
            <person name="Currie B.J."/>
            <person name="Daligault H.E."/>
            <person name="Davenport K.W."/>
            <person name="Davis C.B."/>
            <person name="Inglis T.J."/>
            <person name="Kaestli M."/>
            <person name="Koren S."/>
            <person name="Mayo M."/>
            <person name="Merritt A.J."/>
            <person name="Price E.P."/>
            <person name="Sarovich D.S."/>
            <person name="Warner J."/>
            <person name="Rosovitz M.J."/>
        </authorList>
    </citation>
    <scope>NUCLEOTIDE SEQUENCE [LARGE SCALE GENOMIC DNA]</scope>
    <source>
        <strain evidence="2">DSM 2030</strain>
    </source>
</reference>
<dbReference type="KEGG" id="tki:TKV_c12520"/>
<dbReference type="PANTHER" id="PTHR43513">
    <property type="entry name" value="DIHYDROOROTATE DEHYDROGENASE B (NAD(+)), ELECTRON TRANSFER SUBUNIT"/>
    <property type="match status" value="1"/>
</dbReference>
<dbReference type="OrthoDB" id="1704963at2"/>
<dbReference type="InterPro" id="IPR050353">
    <property type="entry name" value="PyrK_electron_transfer"/>
</dbReference>
<dbReference type="RefSeq" id="WP_049685180.1">
    <property type="nucleotide sequence ID" value="NZ_CP009170.1"/>
</dbReference>
<dbReference type="InterPro" id="IPR036010">
    <property type="entry name" value="2Fe-2S_ferredoxin-like_sf"/>
</dbReference>
<protein>
    <submittedName>
        <fullName evidence="1">Uncharacterized protein</fullName>
    </submittedName>
</protein>
<dbReference type="CDD" id="cd06192">
    <property type="entry name" value="DHOD_e_trans_like"/>
    <property type="match status" value="1"/>
</dbReference>
<dbReference type="NCBIfam" id="NF004470">
    <property type="entry name" value="PRK05802.1"/>
    <property type="match status" value="1"/>
</dbReference>
<dbReference type="Gene3D" id="2.40.30.10">
    <property type="entry name" value="Translation factors"/>
    <property type="match status" value="1"/>
</dbReference>
<evidence type="ECO:0000313" key="2">
    <source>
        <dbReference type="Proteomes" id="UP000029669"/>
    </source>
</evidence>
<dbReference type="InterPro" id="IPR006058">
    <property type="entry name" value="2Fe2S_fd_BS"/>
</dbReference>
<dbReference type="HOGENOM" id="CLU_926533_0_0_9"/>
<evidence type="ECO:0000313" key="1">
    <source>
        <dbReference type="EMBL" id="AIS52423.1"/>
    </source>
</evidence>
<dbReference type="Proteomes" id="UP000029669">
    <property type="component" value="Chromosome"/>
</dbReference>
<dbReference type="EMBL" id="CP009170">
    <property type="protein sequence ID" value="AIS52423.1"/>
    <property type="molecule type" value="Genomic_DNA"/>
</dbReference>
<dbReference type="PROSITE" id="PS00197">
    <property type="entry name" value="2FE2S_FER_1"/>
    <property type="match status" value="1"/>
</dbReference>
<keyword evidence="2" id="KW-1185">Reference proteome</keyword>
<dbReference type="GO" id="GO:0051537">
    <property type="term" value="F:2 iron, 2 sulfur cluster binding"/>
    <property type="evidence" value="ECO:0007669"/>
    <property type="project" value="InterPro"/>
</dbReference>
<accession>A0A097ARI6</accession>
<dbReference type="PANTHER" id="PTHR43513:SF3">
    <property type="entry name" value="DIHYDROOROTATE DEHYDROGENASE B (NAD(+)), ELECTRON TRANSFER SUBUNIT-RELATED"/>
    <property type="match status" value="1"/>
</dbReference>
<dbReference type="SUPFAM" id="SSF63380">
    <property type="entry name" value="Riboflavin synthase domain-like"/>
    <property type="match status" value="1"/>
</dbReference>
<gene>
    <name evidence="1" type="ORF">TKV_c12520</name>
</gene>
<organism evidence="1 2">
    <name type="scientific">Thermoanaerobacter kivui</name>
    <name type="common">Acetogenium kivui</name>
    <dbReference type="NCBI Taxonomy" id="2325"/>
    <lineage>
        <taxon>Bacteria</taxon>
        <taxon>Bacillati</taxon>
        <taxon>Bacillota</taxon>
        <taxon>Clostridia</taxon>
        <taxon>Thermoanaerobacterales</taxon>
        <taxon>Thermoanaerobacteraceae</taxon>
        <taxon>Thermoanaerobacter</taxon>
    </lineage>
</organism>
<proteinExistence type="predicted"/>
<dbReference type="InterPro" id="IPR017938">
    <property type="entry name" value="Riboflavin_synthase-like_b-brl"/>
</dbReference>
<name>A0A097ARI6_THEKI</name>
<dbReference type="AlphaFoldDB" id="A0A097ARI6"/>
<dbReference type="eggNOG" id="COG0543">
    <property type="taxonomic scope" value="Bacteria"/>
</dbReference>
<dbReference type="SUPFAM" id="SSF54292">
    <property type="entry name" value="2Fe-2S ferredoxin-like"/>
    <property type="match status" value="1"/>
</dbReference>
<dbReference type="STRING" id="2325.TKV_c12520"/>